<dbReference type="PANTHER" id="PTHR31672">
    <property type="entry name" value="BNACNNG10540D PROTEIN"/>
    <property type="match status" value="1"/>
</dbReference>
<protein>
    <submittedName>
        <fullName evidence="2">F-box domain-containing protein</fullName>
    </submittedName>
</protein>
<evidence type="ECO:0000259" key="1">
    <source>
        <dbReference type="SMART" id="SM00256"/>
    </source>
</evidence>
<dbReference type="InterPro" id="IPR001810">
    <property type="entry name" value="F-box_dom"/>
</dbReference>
<comment type="caution">
    <text evidence="2">The sequence shown here is derived from an EMBL/GenBank/DDBJ whole genome shotgun (WGS) entry which is preliminary data.</text>
</comment>
<evidence type="ECO:0000313" key="2">
    <source>
        <dbReference type="EMBL" id="KAK1377759.1"/>
    </source>
</evidence>
<dbReference type="InterPro" id="IPR013187">
    <property type="entry name" value="F-box-assoc_dom_typ3"/>
</dbReference>
<name>A0AAD8I3D8_9APIA</name>
<dbReference type="Pfam" id="PF00646">
    <property type="entry name" value="F-box"/>
    <property type="match status" value="1"/>
</dbReference>
<dbReference type="PANTHER" id="PTHR31672:SF13">
    <property type="entry name" value="F-BOX PROTEIN CPR30-LIKE"/>
    <property type="match status" value="1"/>
</dbReference>
<dbReference type="AlphaFoldDB" id="A0AAD8I3D8"/>
<dbReference type="CDD" id="cd22157">
    <property type="entry name" value="F-box_AtFBW1-like"/>
    <property type="match status" value="1"/>
</dbReference>
<dbReference type="GO" id="GO:0004672">
    <property type="term" value="F:protein kinase activity"/>
    <property type="evidence" value="ECO:0007669"/>
    <property type="project" value="InterPro"/>
</dbReference>
<dbReference type="SUPFAM" id="SSF56112">
    <property type="entry name" value="Protein kinase-like (PK-like)"/>
    <property type="match status" value="1"/>
</dbReference>
<dbReference type="Proteomes" id="UP001237642">
    <property type="component" value="Unassembled WGS sequence"/>
</dbReference>
<dbReference type="InterPro" id="IPR017451">
    <property type="entry name" value="F-box-assoc_interact_dom"/>
</dbReference>
<dbReference type="EMBL" id="JAUIZM010000006">
    <property type="protein sequence ID" value="KAK1377759.1"/>
    <property type="molecule type" value="Genomic_DNA"/>
</dbReference>
<keyword evidence="3" id="KW-1185">Reference proteome</keyword>
<dbReference type="InterPro" id="IPR050796">
    <property type="entry name" value="SCF_F-box_component"/>
</dbReference>
<reference evidence="2" key="1">
    <citation type="submission" date="2023-02" db="EMBL/GenBank/DDBJ databases">
        <title>Genome of toxic invasive species Heracleum sosnowskyi carries increased number of genes despite the absence of recent whole-genome duplications.</title>
        <authorList>
            <person name="Schelkunov M."/>
            <person name="Shtratnikova V."/>
            <person name="Makarenko M."/>
            <person name="Klepikova A."/>
            <person name="Omelchenko D."/>
            <person name="Novikova G."/>
            <person name="Obukhova E."/>
            <person name="Bogdanov V."/>
            <person name="Penin A."/>
            <person name="Logacheva M."/>
        </authorList>
    </citation>
    <scope>NUCLEOTIDE SEQUENCE</scope>
    <source>
        <strain evidence="2">Hsosn_3</strain>
        <tissue evidence="2">Leaf</tissue>
    </source>
</reference>
<sequence length="466" mass="53456">MDEDEASMSCSGIPYVTDDLLNEILLRLPVKSLLRFKAVSKPWCSLISSPTFVISHYSLTMKMPGANQTLIGQNQICNNNTPFSLLHLGRFVVDHLESPFPRHDVLTFYNSFGIIGCVKGIVCFSVAKHDDIHERFTHIYLWNPAIKRSKLIFPDNIYSNRRNWRDYEIYPTRRLVALGFGFDPIENDFKVVRVVRTFALYYDVEVYSLNMNVWRKIRPKPMTDSLSEYCVCVNGFLCWTGDNSVVAFDLNREVFNCGTMFPDGLSNNLSNNYCVIDFNNSIALIKDTGLNGDIMLWTLDNVECLGGDGGVAACWNLVLSINKADLPLPYVHSYFNNGDILLDNLYEWFLYNLDSKEAKEIPASISFLPGRIFNGDFLPKCDDGKWFSYDSDKNEAKELPVLIYWNNSFKYKETLASSDYWIQARVVHRDLKPENFLFSSRNEDADMKFIDFDLSDFIRPEGGTAL</sequence>
<organism evidence="2 3">
    <name type="scientific">Heracleum sosnowskyi</name>
    <dbReference type="NCBI Taxonomy" id="360622"/>
    <lineage>
        <taxon>Eukaryota</taxon>
        <taxon>Viridiplantae</taxon>
        <taxon>Streptophyta</taxon>
        <taxon>Embryophyta</taxon>
        <taxon>Tracheophyta</taxon>
        <taxon>Spermatophyta</taxon>
        <taxon>Magnoliopsida</taxon>
        <taxon>eudicotyledons</taxon>
        <taxon>Gunneridae</taxon>
        <taxon>Pentapetalae</taxon>
        <taxon>asterids</taxon>
        <taxon>campanulids</taxon>
        <taxon>Apiales</taxon>
        <taxon>Apiaceae</taxon>
        <taxon>Apioideae</taxon>
        <taxon>apioid superclade</taxon>
        <taxon>Tordylieae</taxon>
        <taxon>Tordyliinae</taxon>
        <taxon>Heracleum</taxon>
    </lineage>
</organism>
<gene>
    <name evidence="2" type="ORF">POM88_024503</name>
</gene>
<dbReference type="PROSITE" id="PS00108">
    <property type="entry name" value="PROTEIN_KINASE_ST"/>
    <property type="match status" value="1"/>
</dbReference>
<reference evidence="2" key="2">
    <citation type="submission" date="2023-05" db="EMBL/GenBank/DDBJ databases">
        <authorList>
            <person name="Schelkunov M.I."/>
        </authorList>
    </citation>
    <scope>NUCLEOTIDE SEQUENCE</scope>
    <source>
        <strain evidence="2">Hsosn_3</strain>
        <tissue evidence="2">Leaf</tissue>
    </source>
</reference>
<proteinExistence type="predicted"/>
<dbReference type="InterPro" id="IPR011009">
    <property type="entry name" value="Kinase-like_dom_sf"/>
</dbReference>
<dbReference type="SMART" id="SM00256">
    <property type="entry name" value="FBOX"/>
    <property type="match status" value="1"/>
</dbReference>
<dbReference type="Gene3D" id="1.10.510.10">
    <property type="entry name" value="Transferase(Phosphotransferase) domain 1"/>
    <property type="match status" value="1"/>
</dbReference>
<dbReference type="SUPFAM" id="SSF81383">
    <property type="entry name" value="F-box domain"/>
    <property type="match status" value="1"/>
</dbReference>
<dbReference type="Gene3D" id="1.20.1280.50">
    <property type="match status" value="1"/>
</dbReference>
<dbReference type="Pfam" id="PF08268">
    <property type="entry name" value="FBA_3"/>
    <property type="match status" value="1"/>
</dbReference>
<accession>A0AAD8I3D8</accession>
<evidence type="ECO:0000313" key="3">
    <source>
        <dbReference type="Proteomes" id="UP001237642"/>
    </source>
</evidence>
<dbReference type="InterPro" id="IPR008271">
    <property type="entry name" value="Ser/Thr_kinase_AS"/>
</dbReference>
<dbReference type="NCBIfam" id="TIGR01640">
    <property type="entry name" value="F_box_assoc_1"/>
    <property type="match status" value="1"/>
</dbReference>
<dbReference type="InterPro" id="IPR036047">
    <property type="entry name" value="F-box-like_dom_sf"/>
</dbReference>
<feature type="domain" description="F-box" evidence="1">
    <location>
        <begin position="16"/>
        <end position="56"/>
    </location>
</feature>